<dbReference type="Pfam" id="PF00314">
    <property type="entry name" value="Thaumatin"/>
    <property type="match status" value="1"/>
</dbReference>
<dbReference type="EMBL" id="CACSHJ010000087">
    <property type="protein sequence ID" value="CAA0221437.1"/>
    <property type="molecule type" value="Genomic_DNA"/>
</dbReference>
<feature type="disulfide bond" evidence="3">
    <location>
        <begin position="81"/>
        <end position="91"/>
    </location>
</feature>
<dbReference type="InterPro" id="IPR001938">
    <property type="entry name" value="Thaumatin"/>
</dbReference>
<reference evidence="7" key="2">
    <citation type="submission" date="2016-03" db="EMBL/GenBank/DDBJ databases">
        <title>Full-length assembly of Arabidopsis thaliana Ler reveals the complement of translocations and inversions.</title>
        <authorList>
            <person name="Zapata L."/>
            <person name="Schneeberger K."/>
            <person name="Ossowski S."/>
        </authorList>
    </citation>
    <scope>NUCLEOTIDE SEQUENCE [LARGE SCALE GENOMIC DNA]</scope>
    <source>
        <tissue evidence="7">Leaf</tissue>
    </source>
</reference>
<dbReference type="PROSITE" id="PS51367">
    <property type="entry name" value="THAUMATIN_2"/>
    <property type="match status" value="1"/>
</dbReference>
<feature type="disulfide bond" evidence="3">
    <location>
        <begin position="34"/>
        <end position="246"/>
    </location>
</feature>
<feature type="disulfide bond" evidence="3">
    <location>
        <begin position="167"/>
        <end position="182"/>
    </location>
</feature>
<dbReference type="SMART" id="SM00205">
    <property type="entry name" value="THN"/>
    <property type="match status" value="1"/>
</dbReference>
<dbReference type="CDD" id="cd09218">
    <property type="entry name" value="TLP-PA"/>
    <property type="match status" value="1"/>
</dbReference>
<evidence type="ECO:0000313" key="6">
    <source>
        <dbReference type="EMBL" id="CAD5313167.1"/>
    </source>
</evidence>
<evidence type="ECO:0000256" key="4">
    <source>
        <dbReference type="SAM" id="SignalP"/>
    </source>
</evidence>
<feature type="disulfide bond" evidence="3">
    <location>
        <begin position="159"/>
        <end position="219"/>
    </location>
</feature>
<dbReference type="Proteomes" id="UP000434276">
    <property type="component" value="Unassembled WGS sequence"/>
</dbReference>
<dbReference type="OrthoDB" id="430315at2759"/>
<name>A0A178WNM2_ARATH</name>
<dbReference type="ExpressionAtlas" id="A0A178WNM2">
    <property type="expression patterns" value="baseline and differential"/>
</dbReference>
<evidence type="ECO:0000313" key="8">
    <source>
        <dbReference type="Proteomes" id="UP000078284"/>
    </source>
</evidence>
<comment type="similarity">
    <text evidence="1">Belongs to the thaumatin family.</text>
</comment>
<feature type="disulfide bond" evidence="3">
    <location>
        <begin position="186"/>
        <end position="195"/>
    </location>
</feature>
<dbReference type="Proteomes" id="UP000516314">
    <property type="component" value="Chromosome 1"/>
</dbReference>
<evidence type="ECO:0000313" key="9">
    <source>
        <dbReference type="Proteomes" id="UP000434276"/>
    </source>
</evidence>
<dbReference type="PRINTS" id="PR00347">
    <property type="entry name" value="THAUMATIN"/>
</dbReference>
<dbReference type="PIRSF" id="PIRSF002703">
    <property type="entry name" value="Thaumatin"/>
    <property type="match status" value="1"/>
</dbReference>
<keyword evidence="2 3" id="KW-1015">Disulfide bond</keyword>
<feature type="disulfide bond" evidence="3">
    <location>
        <begin position="154"/>
        <end position="236"/>
    </location>
</feature>
<organism evidence="7 8">
    <name type="scientific">Arabidopsis thaliana</name>
    <name type="common">Mouse-ear cress</name>
    <dbReference type="NCBI Taxonomy" id="3702"/>
    <lineage>
        <taxon>Eukaryota</taxon>
        <taxon>Viridiplantae</taxon>
        <taxon>Streptophyta</taxon>
        <taxon>Embryophyta</taxon>
        <taxon>Tracheophyta</taxon>
        <taxon>Spermatophyta</taxon>
        <taxon>Magnoliopsida</taxon>
        <taxon>eudicotyledons</taxon>
        <taxon>Gunneridae</taxon>
        <taxon>Pentapetalae</taxon>
        <taxon>rosids</taxon>
        <taxon>malvids</taxon>
        <taxon>Brassicales</taxon>
        <taxon>Brassicaceae</taxon>
        <taxon>Camelineae</taxon>
        <taxon>Arabidopsis</taxon>
    </lineage>
</organism>
<dbReference type="AlphaFoldDB" id="A0A178WNM2"/>
<evidence type="ECO:0000256" key="2">
    <source>
        <dbReference type="ARBA" id="ARBA00023157"/>
    </source>
</evidence>
<dbReference type="EMBL" id="LUHQ01000001">
    <property type="protein sequence ID" value="OAP19869.1"/>
    <property type="molecule type" value="Genomic_DNA"/>
</dbReference>
<reference evidence="8" key="1">
    <citation type="journal article" date="2016" name="Proc. Natl. Acad. Sci. U.S.A.">
        <title>Chromosome-level assembly of Arabidopsis thaliana Ler reveals the extent of translocation and inversion polymorphisms.</title>
        <authorList>
            <person name="Zapata L."/>
            <person name="Ding J."/>
            <person name="Willing E.M."/>
            <person name="Hartwig B."/>
            <person name="Bezdan D."/>
            <person name="Jiao W.B."/>
            <person name="Patel V."/>
            <person name="Velikkakam James G."/>
            <person name="Koornneef M."/>
            <person name="Ossowski S."/>
            <person name="Schneeberger K."/>
        </authorList>
    </citation>
    <scope>NUCLEOTIDE SEQUENCE [LARGE SCALE GENOMIC DNA]</scope>
    <source>
        <strain evidence="8">cv. Landsberg erecta</strain>
    </source>
</reference>
<dbReference type="EMBL" id="LR881466">
    <property type="protein sequence ID" value="CAD5313167.1"/>
    <property type="molecule type" value="Genomic_DNA"/>
</dbReference>
<reference evidence="5 9" key="3">
    <citation type="submission" date="2019-12" db="EMBL/GenBank/DDBJ databases">
        <authorList>
            <person name="Jiao W.-B."/>
            <person name="Schneeberger K."/>
        </authorList>
    </citation>
    <scope>NUCLEOTIDE SEQUENCE [LARGE SCALE GENOMIC DNA]</scope>
    <source>
        <strain evidence="9">cv. C24</strain>
    </source>
</reference>
<feature type="disulfide bond" evidence="3">
    <location>
        <begin position="196"/>
        <end position="206"/>
    </location>
</feature>
<dbReference type="SUPFAM" id="SSF49870">
    <property type="entry name" value="Osmotin, thaumatin-like protein"/>
    <property type="match status" value="1"/>
</dbReference>
<dbReference type="FunFam" id="2.60.110.10:FF:000002">
    <property type="entry name" value="Thaumatin-like protein 1a"/>
    <property type="match status" value="1"/>
</dbReference>
<dbReference type="Gene3D" id="2.60.110.10">
    <property type="entry name" value="Thaumatin"/>
    <property type="match status" value="1"/>
</dbReference>
<accession>A0A178WNM2</accession>
<evidence type="ECO:0000256" key="3">
    <source>
        <dbReference type="PIRSR" id="PIRSR002703-1"/>
    </source>
</evidence>
<sequence>MAIFSTSHLLFISFIIATCTISVSGTTFTLTNHCGSTIWPGILTANGAQLGDGGFALASGSSVTFTVSPGWSGRFWARTYCNFDAEGSGKCGTGDCGSKLKCAGAGGAPPATLAEFTIGSSGKKNAVQDFYDVSLVDGYNVQMKITPQGGSGDCKTAGCVSDVNAICPKELQVTGPSGVAACKSACEAFNKPEYCCTGAYSTPATCPPTNYSKIFKQACPSAYSYAYDDASSTFTCTNANYEISFCS</sequence>
<proteinExistence type="inferred from homology"/>
<reference evidence="6 10" key="4">
    <citation type="submission" date="2020-09" db="EMBL/GenBank/DDBJ databases">
        <authorList>
            <person name="Ashkenazy H."/>
        </authorList>
    </citation>
    <scope>NUCLEOTIDE SEQUENCE [LARGE SCALE GENOMIC DNA]</scope>
    <source>
        <strain evidence="10">cv. Cdm-0</strain>
    </source>
</reference>
<dbReference type="PANTHER" id="PTHR31048">
    <property type="entry name" value="OS03G0233200 PROTEIN"/>
    <property type="match status" value="1"/>
</dbReference>
<gene>
    <name evidence="7" type="ordered locus">AXX17_At1g20260</name>
    <name evidence="6" type="ORF">AT9943_LOCUS1675</name>
    <name evidence="5" type="ORF">C24_LOCUS1981</name>
</gene>
<feature type="chain" id="PRO_5036010241" evidence="4">
    <location>
        <begin position="26"/>
        <end position="247"/>
    </location>
</feature>
<evidence type="ECO:0000313" key="10">
    <source>
        <dbReference type="Proteomes" id="UP000516314"/>
    </source>
</evidence>
<evidence type="ECO:0000256" key="1">
    <source>
        <dbReference type="ARBA" id="ARBA00010607"/>
    </source>
</evidence>
<dbReference type="Proteomes" id="UP000078284">
    <property type="component" value="Chromosome 1"/>
</dbReference>
<keyword evidence="4" id="KW-0732">Signal</keyword>
<evidence type="ECO:0000313" key="5">
    <source>
        <dbReference type="EMBL" id="CAA0221437.1"/>
    </source>
</evidence>
<dbReference type="InterPro" id="IPR037176">
    <property type="entry name" value="Osmotin/thaumatin-like_sf"/>
</dbReference>
<evidence type="ECO:0000313" key="7">
    <source>
        <dbReference type="EMBL" id="OAP19869.1"/>
    </source>
</evidence>
<feature type="disulfide bond" evidence="3">
    <location>
        <begin position="96"/>
        <end position="102"/>
    </location>
</feature>
<feature type="signal peptide" evidence="4">
    <location>
        <begin position="1"/>
        <end position="25"/>
    </location>
</feature>
<protein>
    <submittedName>
        <fullName evidence="6">(thale cress) hypothetical protein</fullName>
    </submittedName>
</protein>
<accession>A0A5S9V4L4</accession>